<feature type="domain" description="Ig-like" evidence="5">
    <location>
        <begin position="823"/>
        <end position="929"/>
    </location>
</feature>
<feature type="domain" description="Ig-like" evidence="5">
    <location>
        <begin position="25"/>
        <end position="129"/>
    </location>
</feature>
<dbReference type="SMART" id="SM00408">
    <property type="entry name" value="IGc2"/>
    <property type="match status" value="5"/>
</dbReference>
<feature type="domain" description="Ig-like" evidence="5">
    <location>
        <begin position="141"/>
        <end position="237"/>
    </location>
</feature>
<dbReference type="PANTHER" id="PTHR11481:SF64">
    <property type="entry name" value="FC RECEPTOR-LIKE PROTEIN 4"/>
    <property type="match status" value="1"/>
</dbReference>
<evidence type="ECO:0000259" key="5">
    <source>
        <dbReference type="PROSITE" id="PS50835"/>
    </source>
</evidence>
<sequence>MKLSASYQLIWLILLLGHTEARTRPVLRVSPHSWAAEGDSVTLSCEVTDSSIKWTFLWYKTVPFRRTVPFNEDSPIFDDRKKPHYVELLSDSSRGAGGFYTLSPAALQHTGSYVCRAEGGDPAYQTDFSEIKNLWVTGVSPPASLVIRPNRTQLFYSESVSLSCEVQDSSTGWRLRWRTKKVTSVEDREDNLDCPYGWYSESGTTCRTKIQTLHDSGVYWCESEFGQYSNAVNISINWKPKSEIRNPPHSWAAEGDSVTLSCEVTDASFNWTFLWYKAVRTGEDYYREGFFIYDDNYYAAELLPDSSRGAGGSYTLSPAAPRHTGSYVCRAEGGDPAYQTGFSNVVALWVTGLSPPASLVIRPNRPQQLYVSESVSLSCEGRDKSTRWRLRWSTGSENDNVCPNGWTSEAGPTCTNSRIQSADAGVYWCETESGQYSNAFNVSIKQKPIAVLSASTDSWLAEGNSVTLSCEVSDTSLKWKFLWYRAVPYKKELPRLKHGWINYNAKLLSDSSRGAGGSYTLSPAALQHTGLYVCRAEEEIQPIRQTSVKSYLSGSQVGLLQLLCSSDPTDRYLKAVITCRTSKLEHEDRGVYWCESESGQHSNAVQVAVKNKPDTILRVFRDPAFGWPAEGSSVTLECDVKDRPFNWTFMWYRAVPYKSSASFKPVVRYKVSSYSVELLSDSSRGAGGSYTLSPAALQHTGLYVCRAEGGDPAYQTEFSNVETLWVVGLSPPASLVIRPNRTQLYEYESLSLSCEGQDSSTEWRLRWIGQKEEGLGCPKYWRLEAGSTCSTSELQPDDSGVYWCESESGEHSNPFKLRMNLRPRPFLHVSPHSWPVEGDSVTLNCKVTDTSLGWTFLWYRAVPKKGSGPFTDDSTVTERNRNRYSVELLSDSSRGAGGSYTLSPVALQHTGLYVCRAEGGDPAYQTMYSNMKPLRVIGVSPPATLVIRPNKTDLFASESVSLSCEVKDKSTGWRLRWDTNRREESVCPASWRSEAELTCSTIGLQYRDRGVYWCESESGQHSNAAHIKILYH</sequence>
<feature type="domain" description="Ig-like" evidence="5">
    <location>
        <begin position="448"/>
        <end position="553"/>
    </location>
</feature>
<keyword evidence="7" id="KW-1185">Reference proteome</keyword>
<name>A0AAV6GWL4_9TELE</name>
<dbReference type="SUPFAM" id="SSF48726">
    <property type="entry name" value="Immunoglobulin"/>
    <property type="match status" value="9"/>
</dbReference>
<evidence type="ECO:0000256" key="1">
    <source>
        <dbReference type="ARBA" id="ARBA00022729"/>
    </source>
</evidence>
<feature type="chain" id="PRO_5043944222" description="Ig-like domain-containing protein" evidence="4">
    <location>
        <begin position="22"/>
        <end position="1032"/>
    </location>
</feature>
<feature type="domain" description="Ig-like" evidence="5">
    <location>
        <begin position="240"/>
        <end position="343"/>
    </location>
</feature>
<keyword evidence="2" id="KW-1015">Disulfide bond</keyword>
<dbReference type="AlphaFoldDB" id="A0AAV6GWL4"/>
<dbReference type="Gene3D" id="2.60.40.10">
    <property type="entry name" value="Immunoglobulins"/>
    <property type="match status" value="9"/>
</dbReference>
<accession>A0AAV6GWL4</accession>
<feature type="domain" description="Ig-like" evidence="5">
    <location>
        <begin position="613"/>
        <end position="719"/>
    </location>
</feature>
<organism evidence="6 7">
    <name type="scientific">Alosa alosa</name>
    <name type="common">allis shad</name>
    <dbReference type="NCBI Taxonomy" id="278164"/>
    <lineage>
        <taxon>Eukaryota</taxon>
        <taxon>Metazoa</taxon>
        <taxon>Chordata</taxon>
        <taxon>Craniata</taxon>
        <taxon>Vertebrata</taxon>
        <taxon>Euteleostomi</taxon>
        <taxon>Actinopterygii</taxon>
        <taxon>Neopterygii</taxon>
        <taxon>Teleostei</taxon>
        <taxon>Clupei</taxon>
        <taxon>Clupeiformes</taxon>
        <taxon>Clupeoidei</taxon>
        <taxon>Clupeidae</taxon>
        <taxon>Alosa</taxon>
    </lineage>
</organism>
<keyword evidence="3" id="KW-0393">Immunoglobulin domain</keyword>
<dbReference type="GO" id="GO:0007166">
    <property type="term" value="P:cell surface receptor signaling pathway"/>
    <property type="evidence" value="ECO:0007669"/>
    <property type="project" value="TreeGrafter"/>
</dbReference>
<dbReference type="InterPro" id="IPR013783">
    <property type="entry name" value="Ig-like_fold"/>
</dbReference>
<feature type="signal peptide" evidence="4">
    <location>
        <begin position="1"/>
        <end position="21"/>
    </location>
</feature>
<evidence type="ECO:0000256" key="4">
    <source>
        <dbReference type="SAM" id="SignalP"/>
    </source>
</evidence>
<dbReference type="Pfam" id="PF00047">
    <property type="entry name" value="ig"/>
    <property type="match status" value="1"/>
</dbReference>
<dbReference type="InterPro" id="IPR013151">
    <property type="entry name" value="Immunoglobulin_dom"/>
</dbReference>
<dbReference type="InterPro" id="IPR003598">
    <property type="entry name" value="Ig_sub2"/>
</dbReference>
<feature type="domain" description="Ig-like" evidence="5">
    <location>
        <begin position="941"/>
        <end position="1030"/>
    </location>
</feature>
<feature type="domain" description="Ig-like" evidence="5">
    <location>
        <begin position="731"/>
        <end position="820"/>
    </location>
</feature>
<proteinExistence type="predicted"/>
<evidence type="ECO:0000313" key="7">
    <source>
        <dbReference type="Proteomes" id="UP000823561"/>
    </source>
</evidence>
<keyword evidence="1 4" id="KW-0732">Signal</keyword>
<dbReference type="GO" id="GO:0004888">
    <property type="term" value="F:transmembrane signaling receptor activity"/>
    <property type="evidence" value="ECO:0007669"/>
    <property type="project" value="TreeGrafter"/>
</dbReference>
<dbReference type="EMBL" id="JADWDJ010000008">
    <property type="protein sequence ID" value="KAG5277316.1"/>
    <property type="molecule type" value="Genomic_DNA"/>
</dbReference>
<dbReference type="InterPro" id="IPR003599">
    <property type="entry name" value="Ig_sub"/>
</dbReference>
<evidence type="ECO:0000313" key="6">
    <source>
        <dbReference type="EMBL" id="KAG5277316.1"/>
    </source>
</evidence>
<gene>
    <name evidence="6" type="ORF">AALO_G00116130</name>
</gene>
<dbReference type="GO" id="GO:0009897">
    <property type="term" value="C:external side of plasma membrane"/>
    <property type="evidence" value="ECO:0007669"/>
    <property type="project" value="TreeGrafter"/>
</dbReference>
<protein>
    <recommendedName>
        <fullName evidence="5">Ig-like domain-containing protein</fullName>
    </recommendedName>
</protein>
<dbReference type="Pfam" id="PF13927">
    <property type="entry name" value="Ig_3"/>
    <property type="match status" value="1"/>
</dbReference>
<dbReference type="GO" id="GO:0006955">
    <property type="term" value="P:immune response"/>
    <property type="evidence" value="ECO:0007669"/>
    <property type="project" value="TreeGrafter"/>
</dbReference>
<dbReference type="PROSITE" id="PS50835">
    <property type="entry name" value="IG_LIKE"/>
    <property type="match status" value="9"/>
</dbReference>
<dbReference type="SMART" id="SM00409">
    <property type="entry name" value="IG"/>
    <property type="match status" value="10"/>
</dbReference>
<dbReference type="InterPro" id="IPR007110">
    <property type="entry name" value="Ig-like_dom"/>
</dbReference>
<evidence type="ECO:0000256" key="3">
    <source>
        <dbReference type="ARBA" id="ARBA00023319"/>
    </source>
</evidence>
<evidence type="ECO:0000256" key="2">
    <source>
        <dbReference type="ARBA" id="ARBA00023157"/>
    </source>
</evidence>
<reference evidence="6" key="1">
    <citation type="submission" date="2020-10" db="EMBL/GenBank/DDBJ databases">
        <title>Chromosome-scale genome assembly of the Allis shad, Alosa alosa.</title>
        <authorList>
            <person name="Margot Z."/>
            <person name="Christophe K."/>
            <person name="Cabau C."/>
            <person name="Louis A."/>
            <person name="Berthelot C."/>
            <person name="Parey E."/>
            <person name="Roest Crollius H."/>
            <person name="Montfort J."/>
            <person name="Robinson-Rechavi M."/>
            <person name="Bucao C."/>
            <person name="Bouchez O."/>
            <person name="Gislard M."/>
            <person name="Lluch J."/>
            <person name="Milhes M."/>
            <person name="Lampietro C."/>
            <person name="Lopez Roques C."/>
            <person name="Donnadieu C."/>
            <person name="Braasch I."/>
            <person name="Desvignes T."/>
            <person name="Postlethwait J."/>
            <person name="Bobe J."/>
            <person name="Guiguen Y."/>
        </authorList>
    </citation>
    <scope>NUCLEOTIDE SEQUENCE</scope>
    <source>
        <strain evidence="6">M-15738</strain>
        <tissue evidence="6">Blood</tissue>
    </source>
</reference>
<dbReference type="PANTHER" id="PTHR11481">
    <property type="entry name" value="IMMUNOGLOBULIN FC RECEPTOR"/>
    <property type="match status" value="1"/>
</dbReference>
<dbReference type="InterPro" id="IPR036179">
    <property type="entry name" value="Ig-like_dom_sf"/>
</dbReference>
<comment type="caution">
    <text evidence="6">The sequence shown here is derived from an EMBL/GenBank/DDBJ whole genome shotgun (WGS) entry which is preliminary data.</text>
</comment>
<dbReference type="Proteomes" id="UP000823561">
    <property type="component" value="Chromosome 8"/>
</dbReference>
<dbReference type="InterPro" id="IPR050488">
    <property type="entry name" value="Ig_Fc_receptor"/>
</dbReference>
<feature type="domain" description="Ig-like" evidence="5">
    <location>
        <begin position="355"/>
        <end position="443"/>
    </location>
</feature>